<dbReference type="Gene3D" id="2.60.40.420">
    <property type="entry name" value="Cupredoxins - blue copper proteins"/>
    <property type="match status" value="1"/>
</dbReference>
<protein>
    <submittedName>
        <fullName evidence="1">DP-EP family protein</fullName>
    </submittedName>
</protein>
<dbReference type="InterPro" id="IPR008972">
    <property type="entry name" value="Cupredoxin"/>
</dbReference>
<dbReference type="Pfam" id="PF08985">
    <property type="entry name" value="DP-EP"/>
    <property type="match status" value="1"/>
</dbReference>
<comment type="caution">
    <text evidence="1">The sequence shown here is derived from an EMBL/GenBank/DDBJ whole genome shotgun (WGS) entry which is preliminary data.</text>
</comment>
<proteinExistence type="predicted"/>
<reference evidence="2" key="1">
    <citation type="journal article" date="2019" name="Int. J. Syst. Evol. Microbiol.">
        <title>The Global Catalogue of Microorganisms (GCM) 10K type strain sequencing project: providing services to taxonomists for standard genome sequencing and annotation.</title>
        <authorList>
            <consortium name="The Broad Institute Genomics Platform"/>
            <consortium name="The Broad Institute Genome Sequencing Center for Infectious Disease"/>
            <person name="Wu L."/>
            <person name="Ma J."/>
        </authorList>
    </citation>
    <scope>NUCLEOTIDE SEQUENCE [LARGE SCALE GENOMIC DNA]</scope>
    <source>
        <strain evidence="2">KCTC 52473</strain>
    </source>
</reference>
<gene>
    <name evidence="1" type="ORF">ACFOHL_01450</name>
</gene>
<dbReference type="EMBL" id="JBHRSW010000004">
    <property type="protein sequence ID" value="MFC3120278.1"/>
    <property type="molecule type" value="Genomic_DNA"/>
</dbReference>
<name>A0ABV7FLX8_9ALTE</name>
<organism evidence="1 2">
    <name type="scientific">Agaribacter flavus</name>
    <dbReference type="NCBI Taxonomy" id="1902781"/>
    <lineage>
        <taxon>Bacteria</taxon>
        <taxon>Pseudomonadati</taxon>
        <taxon>Pseudomonadota</taxon>
        <taxon>Gammaproteobacteria</taxon>
        <taxon>Alteromonadales</taxon>
        <taxon>Alteromonadaceae</taxon>
        <taxon>Agaribacter</taxon>
    </lineage>
</organism>
<keyword evidence="2" id="KW-1185">Reference proteome</keyword>
<evidence type="ECO:0000313" key="2">
    <source>
        <dbReference type="Proteomes" id="UP001595478"/>
    </source>
</evidence>
<dbReference type="SUPFAM" id="SSF49503">
    <property type="entry name" value="Cupredoxins"/>
    <property type="match status" value="1"/>
</dbReference>
<evidence type="ECO:0000313" key="1">
    <source>
        <dbReference type="EMBL" id="MFC3120278.1"/>
    </source>
</evidence>
<dbReference type="InterPro" id="IPR015078">
    <property type="entry name" value="DP-EP"/>
</dbReference>
<dbReference type="RefSeq" id="WP_376918417.1">
    <property type="nucleotide sequence ID" value="NZ_JBHRSW010000004.1"/>
</dbReference>
<accession>A0ABV7FLX8</accession>
<sequence length="120" mass="13387">MKKIKFGTTVDTSIVPPIFTFYNEDNQATNGNVTVYHGEKASIDYTLDTPGYYFVVPAITNNFNQDVEYVISEKAQKLSISFTPSADYEDIGLQLIIQHICTGQKYASPDPKIKAKPGRT</sequence>
<dbReference type="Proteomes" id="UP001595478">
    <property type="component" value="Unassembled WGS sequence"/>
</dbReference>